<dbReference type="InterPro" id="IPR013791">
    <property type="entry name" value="RNA3'-term_phos_cycl_insert"/>
</dbReference>
<evidence type="ECO:0000256" key="7">
    <source>
        <dbReference type="PIRSR" id="PIRSR005378-1"/>
    </source>
</evidence>
<evidence type="ECO:0000256" key="6">
    <source>
        <dbReference type="ARBA" id="ARBA00024481"/>
    </source>
</evidence>
<evidence type="ECO:0000256" key="5">
    <source>
        <dbReference type="ARBA" id="ARBA00022741"/>
    </source>
</evidence>
<dbReference type="InterPro" id="IPR017770">
    <property type="entry name" value="RNA3'_term_phos_cyc_type_1"/>
</dbReference>
<feature type="active site" description="Tele-AMP-histidine intermediate" evidence="7">
    <location>
        <position position="358"/>
    </location>
</feature>
<dbReference type="EMBL" id="VUJU01000045">
    <property type="protein sequence ID" value="KAF0773617.1"/>
    <property type="molecule type" value="Genomic_DNA"/>
</dbReference>
<evidence type="ECO:0000259" key="11">
    <source>
        <dbReference type="Pfam" id="PF05189"/>
    </source>
</evidence>
<proteinExistence type="inferred from homology"/>
<feature type="domain" description="RNA 3'-terminal phosphate cyclase insert" evidence="11">
    <location>
        <begin position="244"/>
        <end position="323"/>
    </location>
</feature>
<keyword evidence="4" id="KW-0436">Ligase</keyword>
<dbReference type="AlphaFoldDB" id="A0A6G0ZQZ7"/>
<sequence>MNVCIPYLLFWLTVFSNFDHLSKDIALVSERNMPVKIIDGSVLEGGGQILRLSVAFSCLLEQPILINKIRAGRSNPGLKPQHLADNAPGIQLVKQMCNATTNGDRQNSCELTFQPQTLKMGNFNLNVNSQTAASIPLMIQSALPVAIFSNHNSSITMKGGTDVSFSPSMDYVKNVLFPIYKLFGVHCEAFITKRGFYPKGRGEVILTVNPVNEYLKPVEINNFGAHPSIKGFVFIAGPKHQNNKNNQIVQDIATAVKNKLNLSGYHKITIETEVRDSDGSGGSLVLVADSGTCLIGSSALYDMRKSTVNSITDEACDKLLLDLEVKSCVDPNALDNLIIFMALANGKSRVKCREITLHSKTAIYIAEQFTDAKFKINKLDDGLNEIICEGIGLKTF</sequence>
<keyword evidence="13" id="KW-1185">Reference proteome</keyword>
<dbReference type="Proteomes" id="UP000478052">
    <property type="component" value="Unassembled WGS sequence"/>
</dbReference>
<dbReference type="GO" id="GO:0005634">
    <property type="term" value="C:nucleus"/>
    <property type="evidence" value="ECO:0007669"/>
    <property type="project" value="TreeGrafter"/>
</dbReference>
<dbReference type="GO" id="GO:0005524">
    <property type="term" value="F:ATP binding"/>
    <property type="evidence" value="ECO:0007669"/>
    <property type="project" value="UniProtKB-KW"/>
</dbReference>
<feature type="signal peptide" evidence="9">
    <location>
        <begin position="1"/>
        <end position="16"/>
    </location>
</feature>
<dbReference type="EC" id="6.5.1.4" evidence="2"/>
<dbReference type="Gene3D" id="3.30.360.20">
    <property type="entry name" value="RNA 3'-terminal phosphate cyclase, insert domain"/>
    <property type="match status" value="1"/>
</dbReference>
<evidence type="ECO:0000313" key="13">
    <source>
        <dbReference type="Proteomes" id="UP000478052"/>
    </source>
</evidence>
<dbReference type="Pfam" id="PF05189">
    <property type="entry name" value="RTC_insert"/>
    <property type="match status" value="1"/>
</dbReference>
<dbReference type="PIRSF" id="PIRSF005378">
    <property type="entry name" value="RNA3'_term_phos_cycl_euk"/>
    <property type="match status" value="1"/>
</dbReference>
<dbReference type="InterPro" id="IPR000228">
    <property type="entry name" value="RNA3'_term_phos_cyc"/>
</dbReference>
<evidence type="ECO:0000256" key="9">
    <source>
        <dbReference type="SAM" id="SignalP"/>
    </source>
</evidence>
<keyword evidence="5 8" id="KW-0547">Nucleotide-binding</keyword>
<name>A0A6G0ZQZ7_APHCR</name>
<evidence type="ECO:0000256" key="1">
    <source>
        <dbReference type="ARBA" id="ARBA00009206"/>
    </source>
</evidence>
<protein>
    <recommendedName>
        <fullName evidence="3">RNA 3'-terminal phosphate cyclase</fullName>
        <ecNumber evidence="2">6.5.1.4</ecNumber>
    </recommendedName>
</protein>
<dbReference type="GO" id="GO:0006396">
    <property type="term" value="P:RNA processing"/>
    <property type="evidence" value="ECO:0007669"/>
    <property type="project" value="InterPro"/>
</dbReference>
<dbReference type="PANTHER" id="PTHR11096">
    <property type="entry name" value="RNA 3' TERMINAL PHOSPHATE CYCLASE"/>
    <property type="match status" value="1"/>
</dbReference>
<evidence type="ECO:0000256" key="3">
    <source>
        <dbReference type="ARBA" id="ARBA00021428"/>
    </source>
</evidence>
<dbReference type="PANTHER" id="PTHR11096:SF0">
    <property type="entry name" value="RNA 3'-TERMINAL PHOSPHATE CYCLASE"/>
    <property type="match status" value="1"/>
</dbReference>
<dbReference type="InterPro" id="IPR037136">
    <property type="entry name" value="RNA3'_phos_cyclase_dom_sf"/>
</dbReference>
<evidence type="ECO:0000256" key="4">
    <source>
        <dbReference type="ARBA" id="ARBA00022598"/>
    </source>
</evidence>
<dbReference type="SUPFAM" id="SSF55205">
    <property type="entry name" value="EPT/RTPC-like"/>
    <property type="match status" value="2"/>
</dbReference>
<organism evidence="12 13">
    <name type="scientific">Aphis craccivora</name>
    <name type="common">Cowpea aphid</name>
    <dbReference type="NCBI Taxonomy" id="307492"/>
    <lineage>
        <taxon>Eukaryota</taxon>
        <taxon>Metazoa</taxon>
        <taxon>Ecdysozoa</taxon>
        <taxon>Arthropoda</taxon>
        <taxon>Hexapoda</taxon>
        <taxon>Insecta</taxon>
        <taxon>Pterygota</taxon>
        <taxon>Neoptera</taxon>
        <taxon>Paraneoptera</taxon>
        <taxon>Hemiptera</taxon>
        <taxon>Sternorrhyncha</taxon>
        <taxon>Aphidomorpha</taxon>
        <taxon>Aphidoidea</taxon>
        <taxon>Aphididae</taxon>
        <taxon>Aphidini</taxon>
        <taxon>Aphis</taxon>
        <taxon>Aphis</taxon>
    </lineage>
</organism>
<comment type="catalytic activity">
    <reaction evidence="6">
        <text>a 3'-end 3'-phospho-ribonucleotide-RNA + ATP = a 3'-end 2',3'-cyclophospho-ribonucleotide-RNA + AMP + diphosphate</text>
        <dbReference type="Rhea" id="RHEA:23976"/>
        <dbReference type="Rhea" id="RHEA-COMP:10463"/>
        <dbReference type="Rhea" id="RHEA-COMP:10464"/>
        <dbReference type="ChEBI" id="CHEBI:30616"/>
        <dbReference type="ChEBI" id="CHEBI:33019"/>
        <dbReference type="ChEBI" id="CHEBI:83062"/>
        <dbReference type="ChEBI" id="CHEBI:83064"/>
        <dbReference type="ChEBI" id="CHEBI:456215"/>
        <dbReference type="EC" id="6.5.1.4"/>
    </reaction>
</comment>
<comment type="caution">
    <text evidence="12">The sequence shown here is derived from an EMBL/GenBank/DDBJ whole genome shotgun (WGS) entry which is preliminary data.</text>
</comment>
<evidence type="ECO:0000256" key="8">
    <source>
        <dbReference type="PIRSR" id="PIRSR005378-2"/>
    </source>
</evidence>
<dbReference type="InterPro" id="IPR036553">
    <property type="entry name" value="RPTC_insert"/>
</dbReference>
<dbReference type="InterPro" id="IPR023797">
    <property type="entry name" value="RNA3'_phos_cyclase_dom"/>
</dbReference>
<accession>A0A6G0ZQZ7</accession>
<dbReference type="NCBIfam" id="TIGR03399">
    <property type="entry name" value="RNA_3prim_cycl"/>
    <property type="match status" value="1"/>
</dbReference>
<dbReference type="InterPro" id="IPR013792">
    <property type="entry name" value="RNA3'P_cycl/enolpyr_Trfase_a/b"/>
</dbReference>
<feature type="chain" id="PRO_5026134737" description="RNA 3'-terminal phosphate cyclase" evidence="9">
    <location>
        <begin position="17"/>
        <end position="396"/>
    </location>
</feature>
<dbReference type="OrthoDB" id="25029at2759"/>
<reference evidence="12 13" key="1">
    <citation type="submission" date="2019-08" db="EMBL/GenBank/DDBJ databases">
        <title>Whole genome of Aphis craccivora.</title>
        <authorList>
            <person name="Voronova N.V."/>
            <person name="Shulinski R.S."/>
            <person name="Bandarenka Y.V."/>
            <person name="Zhorov D.G."/>
            <person name="Warner D."/>
        </authorList>
    </citation>
    <scope>NUCLEOTIDE SEQUENCE [LARGE SCALE GENOMIC DNA]</scope>
    <source>
        <strain evidence="12">180601</strain>
        <tissue evidence="12">Whole Body</tissue>
    </source>
</reference>
<feature type="binding site" evidence="8">
    <location>
        <position position="140"/>
    </location>
    <ligand>
        <name>ATP</name>
        <dbReference type="ChEBI" id="CHEBI:30616"/>
    </ligand>
</feature>
<gene>
    <name evidence="12" type="ORF">FWK35_00004554</name>
</gene>
<dbReference type="Pfam" id="PF01137">
    <property type="entry name" value="RTC"/>
    <property type="match status" value="1"/>
</dbReference>
<keyword evidence="9" id="KW-0732">Signal</keyword>
<comment type="similarity">
    <text evidence="1">Belongs to the RNA 3'-terminal cyclase family. Type 1 subfamily.</text>
</comment>
<evidence type="ECO:0000313" key="12">
    <source>
        <dbReference type="EMBL" id="KAF0773617.1"/>
    </source>
</evidence>
<dbReference type="Gene3D" id="3.65.10.20">
    <property type="entry name" value="RNA 3'-terminal phosphate cyclase domain"/>
    <property type="match status" value="1"/>
</dbReference>
<evidence type="ECO:0000256" key="2">
    <source>
        <dbReference type="ARBA" id="ARBA00012725"/>
    </source>
</evidence>
<feature type="domain" description="RNA 3'-terminal phosphate cyclase" evidence="10">
    <location>
        <begin position="43"/>
        <end position="376"/>
    </location>
</feature>
<keyword evidence="8" id="KW-0067">ATP-binding</keyword>
<evidence type="ECO:0000259" key="10">
    <source>
        <dbReference type="Pfam" id="PF01137"/>
    </source>
</evidence>
<dbReference type="GO" id="GO:0003963">
    <property type="term" value="F:RNA-3'-phosphate cyclase activity"/>
    <property type="evidence" value="ECO:0007669"/>
    <property type="project" value="UniProtKB-EC"/>
</dbReference>